<dbReference type="SUPFAM" id="SSF48452">
    <property type="entry name" value="TPR-like"/>
    <property type="match status" value="1"/>
</dbReference>
<evidence type="ECO:0000256" key="3">
    <source>
        <dbReference type="ARBA" id="ARBA00022729"/>
    </source>
</evidence>
<dbReference type="InterPro" id="IPR012944">
    <property type="entry name" value="SusD_RagB_dom"/>
</dbReference>
<dbReference type="GO" id="GO:0009279">
    <property type="term" value="C:cell outer membrane"/>
    <property type="evidence" value="ECO:0007669"/>
    <property type="project" value="UniProtKB-SubCell"/>
</dbReference>
<evidence type="ECO:0000256" key="4">
    <source>
        <dbReference type="ARBA" id="ARBA00023136"/>
    </source>
</evidence>
<keyword evidence="4" id="KW-0472">Membrane</keyword>
<sequence length="514" mass="56346">MKSYTNKLIPFFTAILIIVSGCSDDFLEVEPTGKSTEAFYYSSESEAYAALVAVYDIVGFVSSGYIDKLPALNSASDDHYAGGGSSGDIAAFQAWNDYSKLTPATGPQEDLWSKGFQGVYRANILLSKLPGVPMSEEKKVRFAAEAQALRAYFYFDLIRFFRSIPKFDQPINFEDVNDVEQVSRESIYSFIEEDLTAAIDKLPATVPVSTEGGRMTKGAARAILGQVYLNQKKFALAAEQFAIVNGTVPGGKSEEGGYELLENFGDLFVVGNEYNSESIFEIGHTNTSNGVWDCIACTEGNVMNILVGPRDYSVIDESAGAPDFISGYSFNPVTESLASAFVQNGNYDPRYKYSISNVDSLAEAGVVNYSKGYDNTGYFLKKFAGLKEDKSTGGGNYELNFPQNTYELRLADTYLLEAEAIVSGNLDNQSRAQLLLDAVRARVGLASIPVNIDNILHERRVELAGEGKRWFDLIRNGRAASALADFGFVAGKNEFLPIPLLELNNTKIKQDPNY</sequence>
<dbReference type="Proteomes" id="UP000659388">
    <property type="component" value="Unassembled WGS sequence"/>
</dbReference>
<feature type="domain" description="RagB/SusD" evidence="6">
    <location>
        <begin position="367"/>
        <end position="480"/>
    </location>
</feature>
<evidence type="ECO:0000313" key="9">
    <source>
        <dbReference type="Proteomes" id="UP000659388"/>
    </source>
</evidence>
<dbReference type="InterPro" id="IPR033985">
    <property type="entry name" value="SusD-like_N"/>
</dbReference>
<name>A0A937FAJ4_9BACT</name>
<dbReference type="AlphaFoldDB" id="A0A937FAJ4"/>
<keyword evidence="5" id="KW-0998">Cell outer membrane</keyword>
<dbReference type="Pfam" id="PF14322">
    <property type="entry name" value="SusD-like_3"/>
    <property type="match status" value="1"/>
</dbReference>
<dbReference type="Gene3D" id="1.25.40.390">
    <property type="match status" value="1"/>
</dbReference>
<evidence type="ECO:0000256" key="1">
    <source>
        <dbReference type="ARBA" id="ARBA00004442"/>
    </source>
</evidence>
<comment type="subcellular location">
    <subcellularLocation>
        <location evidence="1">Cell outer membrane</location>
    </subcellularLocation>
</comment>
<evidence type="ECO:0000313" key="8">
    <source>
        <dbReference type="EMBL" id="MBL3658700.1"/>
    </source>
</evidence>
<protein>
    <submittedName>
        <fullName evidence="8">RagB/SusD family nutrient uptake outer membrane protein</fullName>
    </submittedName>
</protein>
<evidence type="ECO:0000259" key="6">
    <source>
        <dbReference type="Pfam" id="PF07980"/>
    </source>
</evidence>
<dbReference type="Pfam" id="PF07980">
    <property type="entry name" value="SusD_RagB"/>
    <property type="match status" value="1"/>
</dbReference>
<evidence type="ECO:0000259" key="7">
    <source>
        <dbReference type="Pfam" id="PF14322"/>
    </source>
</evidence>
<organism evidence="8 9">
    <name type="scientific">Fulvivirga sediminis</name>
    <dbReference type="NCBI Taxonomy" id="2803949"/>
    <lineage>
        <taxon>Bacteria</taxon>
        <taxon>Pseudomonadati</taxon>
        <taxon>Bacteroidota</taxon>
        <taxon>Cytophagia</taxon>
        <taxon>Cytophagales</taxon>
        <taxon>Fulvivirgaceae</taxon>
        <taxon>Fulvivirga</taxon>
    </lineage>
</organism>
<dbReference type="EMBL" id="JAESIY010000015">
    <property type="protein sequence ID" value="MBL3658700.1"/>
    <property type="molecule type" value="Genomic_DNA"/>
</dbReference>
<dbReference type="RefSeq" id="WP_202246493.1">
    <property type="nucleotide sequence ID" value="NZ_JAESIY010000015.1"/>
</dbReference>
<feature type="domain" description="SusD-like N-terminal" evidence="7">
    <location>
        <begin position="26"/>
        <end position="229"/>
    </location>
</feature>
<evidence type="ECO:0000256" key="5">
    <source>
        <dbReference type="ARBA" id="ARBA00023237"/>
    </source>
</evidence>
<dbReference type="PROSITE" id="PS51257">
    <property type="entry name" value="PROKAR_LIPOPROTEIN"/>
    <property type="match status" value="1"/>
</dbReference>
<dbReference type="InterPro" id="IPR011990">
    <property type="entry name" value="TPR-like_helical_dom_sf"/>
</dbReference>
<reference evidence="8" key="1">
    <citation type="submission" date="2021-01" db="EMBL/GenBank/DDBJ databases">
        <title>Fulvivirga kasyanovii gen. nov., sp nov., a novel member of the phylum Bacteroidetes isolated from seawater in a mussel farm.</title>
        <authorList>
            <person name="Zhao L.-H."/>
            <person name="Wang Z.-J."/>
        </authorList>
    </citation>
    <scope>NUCLEOTIDE SEQUENCE</scope>
    <source>
        <strain evidence="8">2943</strain>
    </source>
</reference>
<evidence type="ECO:0000256" key="2">
    <source>
        <dbReference type="ARBA" id="ARBA00006275"/>
    </source>
</evidence>
<accession>A0A937FAJ4</accession>
<proteinExistence type="inferred from homology"/>
<keyword evidence="9" id="KW-1185">Reference proteome</keyword>
<comment type="caution">
    <text evidence="8">The sequence shown here is derived from an EMBL/GenBank/DDBJ whole genome shotgun (WGS) entry which is preliminary data.</text>
</comment>
<gene>
    <name evidence="8" type="ORF">JL102_21295</name>
</gene>
<comment type="similarity">
    <text evidence="2">Belongs to the SusD family.</text>
</comment>
<keyword evidence="3" id="KW-0732">Signal</keyword>